<reference evidence="5 6" key="1">
    <citation type="journal article" date="2016" name="Nat. Commun.">
        <title>Thousands of microbial genomes shed light on interconnected biogeochemical processes in an aquifer system.</title>
        <authorList>
            <person name="Anantharaman K."/>
            <person name="Brown C.T."/>
            <person name="Hug L.A."/>
            <person name="Sharon I."/>
            <person name="Castelle C.J."/>
            <person name="Probst A.J."/>
            <person name="Thomas B.C."/>
            <person name="Singh A."/>
            <person name="Wilkins M.J."/>
            <person name="Karaoz U."/>
            <person name="Brodie E.L."/>
            <person name="Williams K.H."/>
            <person name="Hubbard S.S."/>
            <person name="Banfield J.F."/>
        </authorList>
    </citation>
    <scope>NUCLEOTIDE SEQUENCE [LARGE SCALE GENOMIC DNA]</scope>
</reference>
<dbReference type="SUPFAM" id="SSF52317">
    <property type="entry name" value="Class I glutamine amidotransferase-like"/>
    <property type="match status" value="1"/>
</dbReference>
<dbReference type="GO" id="GO:0006508">
    <property type="term" value="P:proteolysis"/>
    <property type="evidence" value="ECO:0007669"/>
    <property type="project" value="UniProtKB-KW"/>
</dbReference>
<evidence type="ECO:0008006" key="7">
    <source>
        <dbReference type="Google" id="ProtNLM"/>
    </source>
</evidence>
<comment type="similarity">
    <text evidence="1">Belongs to the peptidase S51 family.</text>
</comment>
<evidence type="ECO:0000256" key="3">
    <source>
        <dbReference type="ARBA" id="ARBA00022801"/>
    </source>
</evidence>
<dbReference type="PANTHER" id="PTHR20842:SF0">
    <property type="entry name" value="ALPHA-ASPARTYL DIPEPTIDASE"/>
    <property type="match status" value="1"/>
</dbReference>
<dbReference type="Proteomes" id="UP000176800">
    <property type="component" value="Unassembled WGS sequence"/>
</dbReference>
<accession>A0A1G2U4G3</accession>
<dbReference type="Pfam" id="PF03575">
    <property type="entry name" value="Peptidase_S51"/>
    <property type="match status" value="1"/>
</dbReference>
<keyword evidence="3" id="KW-0378">Hydrolase</keyword>
<dbReference type="AlphaFoldDB" id="A0A1G2U4G3"/>
<dbReference type="Gene3D" id="3.40.50.880">
    <property type="match status" value="1"/>
</dbReference>
<dbReference type="EMBL" id="MHWE01000013">
    <property type="protein sequence ID" value="OHB03810.1"/>
    <property type="molecule type" value="Genomic_DNA"/>
</dbReference>
<keyword evidence="2" id="KW-0645">Protease</keyword>
<dbReference type="InterPro" id="IPR005320">
    <property type="entry name" value="Peptidase_S51"/>
</dbReference>
<evidence type="ECO:0000256" key="2">
    <source>
        <dbReference type="ARBA" id="ARBA00022670"/>
    </source>
</evidence>
<evidence type="ECO:0000256" key="4">
    <source>
        <dbReference type="ARBA" id="ARBA00022825"/>
    </source>
</evidence>
<keyword evidence="4" id="KW-0720">Serine protease</keyword>
<sequence>MKLLLTSAGLTNQKIANALLELAELPANKIKICFVPTAANLELGDKEWLIDNLIAFKNQGYKSIDILDIVATPRENWLKRFQDANVICFGGGNENYLAKVLQDTGVAEALPELLKSRIYMGISAGSMVAGTFAEVKTINELIYPEEAWPRLTDKTLELININFLPHLNSEYFKSARKENIKNATGFTAPVYALDDQSALKIVDGKIEIVGNGKSFVITK</sequence>
<comment type="caution">
    <text evidence="5">The sequence shown here is derived from an EMBL/GenBank/DDBJ whole genome shotgun (WGS) entry which is preliminary data.</text>
</comment>
<evidence type="ECO:0000256" key="1">
    <source>
        <dbReference type="ARBA" id="ARBA00006534"/>
    </source>
</evidence>
<proteinExistence type="inferred from homology"/>
<evidence type="ECO:0000313" key="5">
    <source>
        <dbReference type="EMBL" id="OHB03810.1"/>
    </source>
</evidence>
<dbReference type="InterPro" id="IPR029062">
    <property type="entry name" value="Class_I_gatase-like"/>
</dbReference>
<organism evidence="5 6">
    <name type="scientific">Candidatus Zambryskibacteria bacterium RIFCSPLOWO2_01_FULL_45_21</name>
    <dbReference type="NCBI Taxonomy" id="1802761"/>
    <lineage>
        <taxon>Bacteria</taxon>
        <taxon>Candidatus Zambryskiibacteriota</taxon>
    </lineage>
</organism>
<dbReference type="PANTHER" id="PTHR20842">
    <property type="entry name" value="PROTEASE S51 ALPHA-ASPARTYL DIPEPTIDASE"/>
    <property type="match status" value="1"/>
</dbReference>
<name>A0A1G2U4G3_9BACT</name>
<evidence type="ECO:0000313" key="6">
    <source>
        <dbReference type="Proteomes" id="UP000176800"/>
    </source>
</evidence>
<gene>
    <name evidence="5" type="ORF">A3B14_03915</name>
</gene>
<protein>
    <recommendedName>
        <fullName evidence="7">Peptidase E</fullName>
    </recommendedName>
</protein>
<dbReference type="GO" id="GO:0008236">
    <property type="term" value="F:serine-type peptidase activity"/>
    <property type="evidence" value="ECO:0007669"/>
    <property type="project" value="UniProtKB-KW"/>
</dbReference>